<evidence type="ECO:0000313" key="1">
    <source>
        <dbReference type="EMBL" id="KAL0930923.1"/>
    </source>
</evidence>
<gene>
    <name evidence="1" type="ORF">CTRU02_213658</name>
</gene>
<evidence type="ECO:0000313" key="2">
    <source>
        <dbReference type="Proteomes" id="UP000805649"/>
    </source>
</evidence>
<sequence>MNPRDRDTLGTETCGFFTLSVDKDFYYTRVCDDLRNQCLISGSWLGCADKPATKCFGGSAPECAPGKVPGSQTMCCPKTPGRIGQCQTFLRNEGTSGTKTLLGCRDEGLSWEPTVWLSTTVKTESRTSASVSLTSSTSSSGTSSSSTSQSESSSTSSPSLPSSTSTPTSPVGTIVGGVLGGMAILAITGCTVMWLVMRSRGWGPLRRQWPAPPQELQADLPVIQHGPQTEGYEEHSKSCPLSPISPLSESQFEGQQIESKQQLPKGLNVGSPCKPAELG</sequence>
<dbReference type="EMBL" id="VUJX02000010">
    <property type="protein sequence ID" value="KAL0930923.1"/>
    <property type="molecule type" value="Genomic_DNA"/>
</dbReference>
<organism evidence="1 2">
    <name type="scientific">Colletotrichum truncatum</name>
    <name type="common">Anthracnose fungus</name>
    <name type="synonym">Colletotrichum capsici</name>
    <dbReference type="NCBI Taxonomy" id="5467"/>
    <lineage>
        <taxon>Eukaryota</taxon>
        <taxon>Fungi</taxon>
        <taxon>Dikarya</taxon>
        <taxon>Ascomycota</taxon>
        <taxon>Pezizomycotina</taxon>
        <taxon>Sordariomycetes</taxon>
        <taxon>Hypocreomycetidae</taxon>
        <taxon>Glomerellales</taxon>
        <taxon>Glomerellaceae</taxon>
        <taxon>Colletotrichum</taxon>
        <taxon>Colletotrichum truncatum species complex</taxon>
    </lineage>
</organism>
<proteinExistence type="predicted"/>
<reference evidence="1 2" key="1">
    <citation type="journal article" date="2020" name="Phytopathology">
        <title>Genome Sequence Resources of Colletotrichum truncatum, C. plurivorum, C. musicola, and C. sojae: Four Species Pathogenic to Soybean (Glycine max).</title>
        <authorList>
            <person name="Rogerio F."/>
            <person name="Boufleur T.R."/>
            <person name="Ciampi-Guillardi M."/>
            <person name="Sukno S.A."/>
            <person name="Thon M.R."/>
            <person name="Massola Junior N.S."/>
            <person name="Baroncelli R."/>
        </authorList>
    </citation>
    <scope>NUCLEOTIDE SEQUENCE [LARGE SCALE GENOMIC DNA]</scope>
    <source>
        <strain evidence="1 2">CMES1059</strain>
    </source>
</reference>
<dbReference type="Proteomes" id="UP000805649">
    <property type="component" value="Unassembled WGS sequence"/>
</dbReference>
<protein>
    <submittedName>
        <fullName evidence="1">Uncharacterized protein</fullName>
    </submittedName>
</protein>
<accession>A0ACC3YGB9</accession>
<name>A0ACC3YGB9_COLTU</name>
<comment type="caution">
    <text evidence="1">The sequence shown here is derived from an EMBL/GenBank/DDBJ whole genome shotgun (WGS) entry which is preliminary data.</text>
</comment>
<keyword evidence="2" id="KW-1185">Reference proteome</keyword>